<dbReference type="PANTHER" id="PTHR48090:SF7">
    <property type="entry name" value="RFBJ PROTEIN"/>
    <property type="match status" value="1"/>
</dbReference>
<dbReference type="Pfam" id="PF00535">
    <property type="entry name" value="Glycos_transf_2"/>
    <property type="match status" value="1"/>
</dbReference>
<evidence type="ECO:0000313" key="2">
    <source>
        <dbReference type="EMBL" id="SPF43606.1"/>
    </source>
</evidence>
<organism evidence="2 3">
    <name type="scientific">Candidatus Sulfotelmatobacter kueseliae</name>
    <dbReference type="NCBI Taxonomy" id="2042962"/>
    <lineage>
        <taxon>Bacteria</taxon>
        <taxon>Pseudomonadati</taxon>
        <taxon>Acidobacteriota</taxon>
        <taxon>Terriglobia</taxon>
        <taxon>Terriglobales</taxon>
        <taxon>Candidatus Korobacteraceae</taxon>
        <taxon>Candidatus Sulfotelmatobacter</taxon>
    </lineage>
</organism>
<sequence length="278" mass="31089">MCASGAPIVTSLYTAPAGIPAEANDPWKGCVSVIVPVYNEVAHVDELLQAIHGSPVRKEIIVVDDGSTDGTREKLQALPPMDDVTVVFHERNCGKGAAIRTALAYARGEYVLIQDSDLEYDPQDYSALLRPLDEGKANVVYGVRPDRPERGLRFFLGAKLLTHLTNLLYGAGIHDEATCYKVIRRSLLTRIELQCHRFEFCPEVTAKLCRMGEKIAEVPISYNPRSAVEGKKIRHSDGWLAIWTLVRYRFIPRKSWLQRGPGEQPTPFTVSFSRRPSR</sequence>
<dbReference type="AlphaFoldDB" id="A0A2U3KVB8"/>
<evidence type="ECO:0000259" key="1">
    <source>
        <dbReference type="Pfam" id="PF00535"/>
    </source>
</evidence>
<accession>A0A2U3KVB8</accession>
<feature type="domain" description="Glycosyltransferase 2-like" evidence="1">
    <location>
        <begin position="32"/>
        <end position="188"/>
    </location>
</feature>
<dbReference type="InterPro" id="IPR001173">
    <property type="entry name" value="Glyco_trans_2-like"/>
</dbReference>
<dbReference type="PANTHER" id="PTHR48090">
    <property type="entry name" value="UNDECAPRENYL-PHOSPHATE 4-DEOXY-4-FORMAMIDO-L-ARABINOSE TRANSFERASE-RELATED"/>
    <property type="match status" value="1"/>
</dbReference>
<dbReference type="OrthoDB" id="9810303at2"/>
<dbReference type="InterPro" id="IPR029044">
    <property type="entry name" value="Nucleotide-diphossugar_trans"/>
</dbReference>
<dbReference type="GO" id="GO:0016740">
    <property type="term" value="F:transferase activity"/>
    <property type="evidence" value="ECO:0007669"/>
    <property type="project" value="UniProtKB-KW"/>
</dbReference>
<reference evidence="3" key="1">
    <citation type="submission" date="2018-02" db="EMBL/GenBank/DDBJ databases">
        <authorList>
            <person name="Hausmann B."/>
        </authorList>
    </citation>
    <scope>NUCLEOTIDE SEQUENCE [LARGE SCALE GENOMIC DNA]</scope>
    <source>
        <strain evidence="3">Peat soil MAG SbA1</strain>
    </source>
</reference>
<dbReference type="CDD" id="cd04179">
    <property type="entry name" value="DPM_DPG-synthase_like"/>
    <property type="match status" value="1"/>
</dbReference>
<dbReference type="SUPFAM" id="SSF53448">
    <property type="entry name" value="Nucleotide-diphospho-sugar transferases"/>
    <property type="match status" value="1"/>
</dbReference>
<dbReference type="Gene3D" id="3.90.550.10">
    <property type="entry name" value="Spore Coat Polysaccharide Biosynthesis Protein SpsA, Chain A"/>
    <property type="match status" value="1"/>
</dbReference>
<proteinExistence type="predicted"/>
<dbReference type="Proteomes" id="UP000238701">
    <property type="component" value="Unassembled WGS sequence"/>
</dbReference>
<keyword evidence="2" id="KW-0808">Transferase</keyword>
<dbReference type="InterPro" id="IPR050256">
    <property type="entry name" value="Glycosyltransferase_2"/>
</dbReference>
<evidence type="ECO:0000313" key="3">
    <source>
        <dbReference type="Proteomes" id="UP000238701"/>
    </source>
</evidence>
<protein>
    <submittedName>
        <fullName evidence="2">Glycosyl transferase family 2</fullName>
    </submittedName>
</protein>
<name>A0A2U3KVB8_9BACT</name>
<dbReference type="EMBL" id="OMOD01000144">
    <property type="protein sequence ID" value="SPF43606.1"/>
    <property type="molecule type" value="Genomic_DNA"/>
</dbReference>
<gene>
    <name evidence="2" type="ORF">SBA1_50058</name>
</gene>